<evidence type="ECO:0000259" key="12">
    <source>
        <dbReference type="Pfam" id="PF07715"/>
    </source>
</evidence>
<dbReference type="EMBL" id="VOLQ01000019">
    <property type="protein sequence ID" value="TWX66133.1"/>
    <property type="molecule type" value="Genomic_DNA"/>
</dbReference>
<dbReference type="PANTHER" id="PTHR30069:SF46">
    <property type="entry name" value="OAR PROTEIN"/>
    <property type="match status" value="1"/>
</dbReference>
<feature type="chain" id="PRO_5023024323" evidence="11">
    <location>
        <begin position="32"/>
        <end position="988"/>
    </location>
</feature>
<evidence type="ECO:0000256" key="11">
    <source>
        <dbReference type="SAM" id="SignalP"/>
    </source>
</evidence>
<dbReference type="Gene3D" id="2.170.130.10">
    <property type="entry name" value="TonB-dependent receptor, plug domain"/>
    <property type="match status" value="1"/>
</dbReference>
<evidence type="ECO:0000313" key="17">
    <source>
        <dbReference type="Proteomes" id="UP000321917"/>
    </source>
</evidence>
<evidence type="ECO:0000256" key="1">
    <source>
        <dbReference type="ARBA" id="ARBA00004571"/>
    </source>
</evidence>
<dbReference type="AlphaFoldDB" id="A0A5C6QBL1"/>
<dbReference type="InterPro" id="IPR039426">
    <property type="entry name" value="TonB-dep_rcpt-like"/>
</dbReference>
<evidence type="ECO:0000256" key="3">
    <source>
        <dbReference type="ARBA" id="ARBA00022452"/>
    </source>
</evidence>
<sequence>MKNSNLKRSFKQSVTAVAVAMSLSAAMPAMANNTTGYITGSSISQSGQVLGSVTIKIVNKDTGLTRSVVSDSEGSFRFPLLPPGMYDITAMKDGFQITAQKDVKVGMGGKVSLNMTLASDDIERIEVTGSAIAMVDITSSSTGIVVDTLTLDRVPVARDFTGVALLAPGTTKGDSAFGNNPSIGGASVAENAYYVNGLNITNFRTGVGSSQPPFEMYDTFEVKTGGYSAEFGRATGGVINAKTKSGSNEFKAGVNVYYEPDALREDKQSQKRDDGTYRIDNTGDENDFYEVNLWASGAIIEDTLFYYALYSPRNNEQEYNGSQASTPDGIKQSLYTSKDDDAFWGAKVDWYITENNILEISAFSDKSKTTTGRSDYTGSTGLAPKVSFDDAGGLNYTAKLTSIITDDFSVSVQYGINETDRTSGSVLDANPVIYRNFTNTGAFVPGGDFANFSIGQGDDQRQVVRIDADWYLGDHEIRFGVDKESLTANQQTVNSGGAYYLYVIGEDDESVNYVRHRTYSSGGSFESENFAYYIQDQWQATDDLVINAGIRNDSFENKNGIGESFIKLENQWALRLGAVYDVMGDGESKIWASYGRYYLPIAANTNIRLAGAETYIQDYYNYDGMSSDGLEIPNLTGGTYTGRPQDLYSNGDVPEAGAIVDSSIDPMYSDEFIAGYQFQLNDEWSMAVQGTYRELATTIEDVAIDYGFNEYVNREFGSACTECTGFHYYVLTNPGTDITVTTDPDGDAGPLANQEYTIPASDLNYPEAIRKYTAVDVTVNKEWDGKWMLTGTYTWSHSWGNNEGLVRSDNGQDDAGLTTNFDQPGLLDGGDGNLPNDRRHSVKVFGSYQVTDDLNIGANFSWQAGKPKSAFGIHPTDLFAQAYGSESFYKGGQLAKRGSEGTTNSIWNLDLTASYDIEFADFDLNLRADVFNVFNNDTASEFDEIYDDEARTDFNEDGSGNYFVSPTYGLAQNWQSPRYVRLSASIRF</sequence>
<name>A0A5C6QBL1_9GAMM</name>
<evidence type="ECO:0000256" key="2">
    <source>
        <dbReference type="ARBA" id="ARBA00022448"/>
    </source>
</evidence>
<dbReference type="InterPro" id="IPR036942">
    <property type="entry name" value="Beta-barrel_TonB_sf"/>
</dbReference>
<feature type="domain" description="TonB-dependent transporter Oar-like beta-barrel" evidence="13">
    <location>
        <begin position="334"/>
        <end position="555"/>
    </location>
</feature>
<dbReference type="Gene3D" id="2.60.40.1120">
    <property type="entry name" value="Carboxypeptidase-like, regulatory domain"/>
    <property type="match status" value="1"/>
</dbReference>
<accession>A0A5C6QBL1</accession>
<protein>
    <submittedName>
        <fullName evidence="15">TonB-dependent receptor</fullName>
    </submittedName>
</protein>
<evidence type="ECO:0000256" key="7">
    <source>
        <dbReference type="ARBA" id="ARBA00023136"/>
    </source>
</evidence>
<dbReference type="EMBL" id="VOLR01000012">
    <property type="protein sequence ID" value="TWX59247.1"/>
    <property type="molecule type" value="Genomic_DNA"/>
</dbReference>
<keyword evidence="2 9" id="KW-0813">Transport</keyword>
<evidence type="ECO:0000256" key="8">
    <source>
        <dbReference type="ARBA" id="ARBA00023237"/>
    </source>
</evidence>
<dbReference type="GO" id="GO:0030246">
    <property type="term" value="F:carbohydrate binding"/>
    <property type="evidence" value="ECO:0007669"/>
    <property type="project" value="InterPro"/>
</dbReference>
<keyword evidence="3 9" id="KW-1134">Transmembrane beta strand</keyword>
<keyword evidence="5 11" id="KW-0732">Signal</keyword>
<dbReference type="InterPro" id="IPR013784">
    <property type="entry name" value="Carb-bd-like_fold"/>
</dbReference>
<keyword evidence="4 9" id="KW-0812">Transmembrane</keyword>
<dbReference type="Gene3D" id="2.40.170.20">
    <property type="entry name" value="TonB-dependent receptor, beta-barrel domain"/>
    <property type="match status" value="1"/>
</dbReference>
<keyword evidence="6" id="KW-0798">TonB box</keyword>
<dbReference type="Pfam" id="PF13620">
    <property type="entry name" value="CarboxypepD_reg"/>
    <property type="match status" value="1"/>
</dbReference>
<dbReference type="Proteomes" id="UP000321917">
    <property type="component" value="Unassembled WGS sequence"/>
</dbReference>
<keyword evidence="7 9" id="KW-0472">Membrane</keyword>
<dbReference type="GO" id="GO:0015344">
    <property type="term" value="F:siderophore uptake transmembrane transporter activity"/>
    <property type="evidence" value="ECO:0007669"/>
    <property type="project" value="TreeGrafter"/>
</dbReference>
<organism evidence="15 17">
    <name type="scientific">Colwellia hornerae</name>
    <dbReference type="NCBI Taxonomy" id="89402"/>
    <lineage>
        <taxon>Bacteria</taxon>
        <taxon>Pseudomonadati</taxon>
        <taxon>Pseudomonadota</taxon>
        <taxon>Gammaproteobacteria</taxon>
        <taxon>Alteromonadales</taxon>
        <taxon>Colwelliaceae</taxon>
        <taxon>Colwellia</taxon>
    </lineage>
</organism>
<comment type="subcellular location">
    <subcellularLocation>
        <location evidence="1 9">Cell outer membrane</location>
        <topology evidence="1 9">Multi-pass membrane protein</topology>
    </subcellularLocation>
</comment>
<evidence type="ECO:0000259" key="13">
    <source>
        <dbReference type="Pfam" id="PF25183"/>
    </source>
</evidence>
<gene>
    <name evidence="14" type="ORF">ESZ26_09755</name>
    <name evidence="15" type="ORF">ESZ27_10900</name>
</gene>
<dbReference type="RefSeq" id="WP_146799445.1">
    <property type="nucleotide sequence ID" value="NZ_VOLP01000012.1"/>
</dbReference>
<comment type="caution">
    <text evidence="15">The sequence shown here is derived from an EMBL/GenBank/DDBJ whole genome shotgun (WGS) entry which is preliminary data.</text>
</comment>
<feature type="short sequence motif" description="TonB C-terminal box" evidence="10">
    <location>
        <begin position="971"/>
        <end position="988"/>
    </location>
</feature>
<keyword evidence="15" id="KW-0675">Receptor</keyword>
<dbReference type="PROSITE" id="PS52016">
    <property type="entry name" value="TONB_DEPENDENT_REC_3"/>
    <property type="match status" value="1"/>
</dbReference>
<dbReference type="GO" id="GO:0044718">
    <property type="term" value="P:siderophore transmembrane transport"/>
    <property type="evidence" value="ECO:0007669"/>
    <property type="project" value="TreeGrafter"/>
</dbReference>
<feature type="domain" description="TonB-dependent transporter Oar-like beta-barrel" evidence="13">
    <location>
        <begin position="569"/>
        <end position="850"/>
    </location>
</feature>
<reference evidence="15 17" key="1">
    <citation type="submission" date="2019-07" db="EMBL/GenBank/DDBJ databases">
        <title>Genomes of sea-ice associated Colwellia species.</title>
        <authorList>
            <person name="Bowman J.P."/>
        </authorList>
    </citation>
    <scope>NUCLEOTIDE SEQUENCE [LARGE SCALE GENOMIC DNA]</scope>
    <source>
        <strain evidence="14 16">ACAM 607</strain>
        <strain evidence="15 17">IC036</strain>
    </source>
</reference>
<dbReference type="InterPro" id="IPR037066">
    <property type="entry name" value="Plug_dom_sf"/>
</dbReference>
<dbReference type="SUPFAM" id="SSF49452">
    <property type="entry name" value="Starch-binding domain-like"/>
    <property type="match status" value="1"/>
</dbReference>
<evidence type="ECO:0000313" key="14">
    <source>
        <dbReference type="EMBL" id="TWX59247.1"/>
    </source>
</evidence>
<comment type="similarity">
    <text evidence="9">Belongs to the TonB-dependent receptor family.</text>
</comment>
<evidence type="ECO:0000313" key="15">
    <source>
        <dbReference type="EMBL" id="TWX66133.1"/>
    </source>
</evidence>
<feature type="signal peptide" evidence="11">
    <location>
        <begin position="1"/>
        <end position="31"/>
    </location>
</feature>
<keyword evidence="16" id="KW-1185">Reference proteome</keyword>
<dbReference type="SUPFAM" id="SSF56935">
    <property type="entry name" value="Porins"/>
    <property type="match status" value="1"/>
</dbReference>
<dbReference type="PANTHER" id="PTHR30069">
    <property type="entry name" value="TONB-DEPENDENT OUTER MEMBRANE RECEPTOR"/>
    <property type="match status" value="1"/>
</dbReference>
<dbReference type="Proteomes" id="UP000321525">
    <property type="component" value="Unassembled WGS sequence"/>
</dbReference>
<dbReference type="Pfam" id="PF25183">
    <property type="entry name" value="OMP_b-brl_4"/>
    <property type="match status" value="2"/>
</dbReference>
<evidence type="ECO:0000256" key="5">
    <source>
        <dbReference type="ARBA" id="ARBA00022729"/>
    </source>
</evidence>
<dbReference type="OrthoDB" id="9768147at2"/>
<dbReference type="PROSITE" id="PS01156">
    <property type="entry name" value="TONB_DEPENDENT_REC_2"/>
    <property type="match status" value="1"/>
</dbReference>
<dbReference type="InterPro" id="IPR010917">
    <property type="entry name" value="TonB_rcpt_CS"/>
</dbReference>
<dbReference type="InterPro" id="IPR012910">
    <property type="entry name" value="Plug_dom"/>
</dbReference>
<feature type="domain" description="TonB-dependent receptor plug" evidence="12">
    <location>
        <begin position="157"/>
        <end position="238"/>
    </location>
</feature>
<keyword evidence="8 9" id="KW-0998">Cell outer membrane</keyword>
<proteinExistence type="inferred from homology"/>
<evidence type="ECO:0000256" key="4">
    <source>
        <dbReference type="ARBA" id="ARBA00022692"/>
    </source>
</evidence>
<dbReference type="InterPro" id="IPR057601">
    <property type="entry name" value="Oar-like_b-barrel"/>
</dbReference>
<dbReference type="GO" id="GO:0009279">
    <property type="term" value="C:cell outer membrane"/>
    <property type="evidence" value="ECO:0007669"/>
    <property type="project" value="UniProtKB-SubCell"/>
</dbReference>
<dbReference type="Pfam" id="PF07715">
    <property type="entry name" value="Plug"/>
    <property type="match status" value="1"/>
</dbReference>
<evidence type="ECO:0000256" key="6">
    <source>
        <dbReference type="ARBA" id="ARBA00023077"/>
    </source>
</evidence>
<evidence type="ECO:0000313" key="16">
    <source>
        <dbReference type="Proteomes" id="UP000321525"/>
    </source>
</evidence>
<evidence type="ECO:0000256" key="10">
    <source>
        <dbReference type="PROSITE-ProRule" id="PRU10144"/>
    </source>
</evidence>
<evidence type="ECO:0000256" key="9">
    <source>
        <dbReference type="PROSITE-ProRule" id="PRU01360"/>
    </source>
</evidence>